<evidence type="ECO:0000256" key="1">
    <source>
        <dbReference type="SAM" id="MobiDB-lite"/>
    </source>
</evidence>
<evidence type="ECO:0000313" key="4">
    <source>
        <dbReference type="Proteomes" id="UP000298460"/>
    </source>
</evidence>
<protein>
    <recommendedName>
        <fullName evidence="2">DUF6906 domain-containing protein</fullName>
    </recommendedName>
</protein>
<sequence length="103" mass="11825">MSMWIQLGDSYGRFLVCCNKSLPYCVQDKTQPLRKIHGMAERESEVVEEGGGEMKNGKNPTMKQKQRLKKLKLNPENWMIVKNCPNCFEIVHRISGKTRILGA</sequence>
<proteinExistence type="predicted"/>
<dbReference type="EMBL" id="SPQQ01000010">
    <property type="protein sequence ID" value="TGE35915.1"/>
    <property type="molecule type" value="Genomic_DNA"/>
</dbReference>
<name>A0A4Z0R0P2_9FIRM</name>
<comment type="caution">
    <text evidence="3">The sequence shown here is derived from an EMBL/GenBank/DDBJ whole genome shotgun (WGS) entry which is preliminary data.</text>
</comment>
<dbReference type="InterPro" id="IPR054201">
    <property type="entry name" value="DUF6906"/>
</dbReference>
<evidence type="ECO:0000259" key="2">
    <source>
        <dbReference type="Pfam" id="PF21847"/>
    </source>
</evidence>
<evidence type="ECO:0000313" key="3">
    <source>
        <dbReference type="EMBL" id="TGE35915.1"/>
    </source>
</evidence>
<dbReference type="AlphaFoldDB" id="A0A4Z0R0P2"/>
<accession>A0A4Z0R0P2</accession>
<dbReference type="Pfam" id="PF21847">
    <property type="entry name" value="DUF6906"/>
    <property type="match status" value="1"/>
</dbReference>
<feature type="domain" description="DUF6906" evidence="2">
    <location>
        <begin position="54"/>
        <end position="101"/>
    </location>
</feature>
<gene>
    <name evidence="3" type="ORF">E4K67_22630</name>
</gene>
<feature type="region of interest" description="Disordered" evidence="1">
    <location>
        <begin position="40"/>
        <end position="65"/>
    </location>
</feature>
<organism evidence="3 4">
    <name type="scientific">Desulfosporosinus fructosivorans</name>
    <dbReference type="NCBI Taxonomy" id="2018669"/>
    <lineage>
        <taxon>Bacteria</taxon>
        <taxon>Bacillati</taxon>
        <taxon>Bacillota</taxon>
        <taxon>Clostridia</taxon>
        <taxon>Eubacteriales</taxon>
        <taxon>Desulfitobacteriaceae</taxon>
        <taxon>Desulfosporosinus</taxon>
    </lineage>
</organism>
<dbReference type="Proteomes" id="UP000298460">
    <property type="component" value="Unassembled WGS sequence"/>
</dbReference>
<keyword evidence="4" id="KW-1185">Reference proteome</keyword>
<reference evidence="3 4" key="1">
    <citation type="submission" date="2019-03" db="EMBL/GenBank/DDBJ databases">
        <title>Draft Genome Sequence of Desulfosporosinus fructosivorans Strain 63.6F, Isolated from Marine Sediment in the Baltic Sea.</title>
        <authorList>
            <person name="Hausmann B."/>
            <person name="Vandieken V."/>
            <person name="Pjevac P."/>
            <person name="Schreck K."/>
            <person name="Herbold C.W."/>
            <person name="Loy A."/>
        </authorList>
    </citation>
    <scope>NUCLEOTIDE SEQUENCE [LARGE SCALE GENOMIC DNA]</scope>
    <source>
        <strain evidence="3 4">63.6F</strain>
    </source>
</reference>